<dbReference type="InterPro" id="IPR036849">
    <property type="entry name" value="Enolase-like_C_sf"/>
</dbReference>
<reference evidence="1" key="1">
    <citation type="submission" date="2019-08" db="EMBL/GenBank/DDBJ databases">
        <authorList>
            <person name="Kucharzyk K."/>
            <person name="Murdoch R.W."/>
            <person name="Higgins S."/>
            <person name="Loffler F."/>
        </authorList>
    </citation>
    <scope>NUCLEOTIDE SEQUENCE</scope>
</reference>
<comment type="caution">
    <text evidence="1">The sequence shown here is derived from an EMBL/GenBank/DDBJ whole genome shotgun (WGS) entry which is preliminary data.</text>
</comment>
<gene>
    <name evidence="1" type="ORF">SDC9_184835</name>
</gene>
<dbReference type="EMBL" id="VSSQ01091907">
    <property type="protein sequence ID" value="MPN37319.1"/>
    <property type="molecule type" value="Genomic_DNA"/>
</dbReference>
<evidence type="ECO:0000313" key="1">
    <source>
        <dbReference type="EMBL" id="MPN37319.1"/>
    </source>
</evidence>
<name>A0A645HGL4_9ZZZZ</name>
<accession>A0A645HGL4</accession>
<sequence>MLASGHLCVNVPNVMTLETVRSFYRSYYGTIVSIEPKIENGFLYVSDLPGLGTRLSDDFLARKDLSVEVTEGERSVQWTTGDPWKKQTK</sequence>
<proteinExistence type="predicted"/>
<organism evidence="1">
    <name type="scientific">bioreactor metagenome</name>
    <dbReference type="NCBI Taxonomy" id="1076179"/>
    <lineage>
        <taxon>unclassified sequences</taxon>
        <taxon>metagenomes</taxon>
        <taxon>ecological metagenomes</taxon>
    </lineage>
</organism>
<dbReference type="Gene3D" id="3.20.20.120">
    <property type="entry name" value="Enolase-like C-terminal domain"/>
    <property type="match status" value="1"/>
</dbReference>
<dbReference type="SUPFAM" id="SSF51604">
    <property type="entry name" value="Enolase C-terminal domain-like"/>
    <property type="match status" value="1"/>
</dbReference>
<dbReference type="AlphaFoldDB" id="A0A645HGL4"/>
<protein>
    <submittedName>
        <fullName evidence="1">Uncharacterized protein</fullName>
    </submittedName>
</protein>